<reference evidence="1 2" key="1">
    <citation type="submission" date="2024-01" db="EMBL/GenBank/DDBJ databases">
        <title>The genomes of 5 underutilized Papilionoideae crops provide insights into root nodulation and disease resistanc.</title>
        <authorList>
            <person name="Jiang F."/>
        </authorList>
    </citation>
    <scope>NUCLEOTIDE SEQUENCE [LARGE SCALE GENOMIC DNA]</scope>
    <source>
        <strain evidence="1">JINMINGXINNONG_FW02</strain>
        <tissue evidence="1">Leaves</tissue>
    </source>
</reference>
<organism evidence="1 2">
    <name type="scientific">Phaseolus coccineus</name>
    <name type="common">Scarlet runner bean</name>
    <name type="synonym">Phaseolus multiflorus</name>
    <dbReference type="NCBI Taxonomy" id="3886"/>
    <lineage>
        <taxon>Eukaryota</taxon>
        <taxon>Viridiplantae</taxon>
        <taxon>Streptophyta</taxon>
        <taxon>Embryophyta</taxon>
        <taxon>Tracheophyta</taxon>
        <taxon>Spermatophyta</taxon>
        <taxon>Magnoliopsida</taxon>
        <taxon>eudicotyledons</taxon>
        <taxon>Gunneridae</taxon>
        <taxon>Pentapetalae</taxon>
        <taxon>rosids</taxon>
        <taxon>fabids</taxon>
        <taxon>Fabales</taxon>
        <taxon>Fabaceae</taxon>
        <taxon>Papilionoideae</taxon>
        <taxon>50 kb inversion clade</taxon>
        <taxon>NPAAA clade</taxon>
        <taxon>indigoferoid/millettioid clade</taxon>
        <taxon>Phaseoleae</taxon>
        <taxon>Phaseolus</taxon>
    </lineage>
</organism>
<evidence type="ECO:0000313" key="1">
    <source>
        <dbReference type="EMBL" id="KAK7357495.1"/>
    </source>
</evidence>
<name>A0AAN9MMF3_PHACN</name>
<sequence length="69" mass="7891">MKVHRTLYVQQIQIIGSELRLILVLTEKKIKFSKPLAQRGISPDLLRNCFVTLRVLFSTDTVHSIAAKN</sequence>
<dbReference type="Proteomes" id="UP001374584">
    <property type="component" value="Unassembled WGS sequence"/>
</dbReference>
<keyword evidence="2" id="KW-1185">Reference proteome</keyword>
<dbReference type="AlphaFoldDB" id="A0AAN9MMF3"/>
<dbReference type="EMBL" id="JAYMYR010000006">
    <property type="protein sequence ID" value="KAK7357495.1"/>
    <property type="molecule type" value="Genomic_DNA"/>
</dbReference>
<proteinExistence type="predicted"/>
<accession>A0AAN9MMF3</accession>
<protein>
    <submittedName>
        <fullName evidence="1">Uncharacterized protein</fullName>
    </submittedName>
</protein>
<evidence type="ECO:0000313" key="2">
    <source>
        <dbReference type="Proteomes" id="UP001374584"/>
    </source>
</evidence>
<comment type="caution">
    <text evidence="1">The sequence shown here is derived from an EMBL/GenBank/DDBJ whole genome shotgun (WGS) entry which is preliminary data.</text>
</comment>
<gene>
    <name evidence="1" type="ORF">VNO80_16783</name>
</gene>